<reference evidence="4 5" key="1">
    <citation type="submission" date="2015-09" db="EMBL/GenBank/DDBJ databases">
        <title>Draft genome of the parasitic nematode Teladorsagia circumcincta isolate WARC Sus (inbred).</title>
        <authorList>
            <person name="Mitreva M."/>
        </authorList>
    </citation>
    <scope>NUCLEOTIDE SEQUENCE [LARGE SCALE GENOMIC DNA]</scope>
    <source>
        <strain evidence="4 5">S</strain>
    </source>
</reference>
<keyword evidence="2" id="KW-0458">Lysosome</keyword>
<dbReference type="GO" id="GO:0010508">
    <property type="term" value="P:positive regulation of autophagy"/>
    <property type="evidence" value="ECO:0007669"/>
    <property type="project" value="TreeGrafter"/>
</dbReference>
<comment type="function">
    <text evidence="2">As a component of the GATOR1 complex functions as an inhibitor of the amino acid-sensing branch of the TORC1 pathway.</text>
</comment>
<keyword evidence="5" id="KW-1185">Reference proteome</keyword>
<dbReference type="InterPro" id="IPR005365">
    <property type="entry name" value="Npr3"/>
</dbReference>
<name>A0A2G9TUG2_TELCI</name>
<evidence type="ECO:0000313" key="5">
    <source>
        <dbReference type="Proteomes" id="UP000230423"/>
    </source>
</evidence>
<accession>A0A2G9TUG2</accession>
<dbReference type="GO" id="GO:0005764">
    <property type="term" value="C:lysosome"/>
    <property type="evidence" value="ECO:0007669"/>
    <property type="project" value="UniProtKB-SubCell"/>
</dbReference>
<comment type="subcellular location">
    <subcellularLocation>
        <location evidence="2">Lysosome</location>
    </subcellularLocation>
</comment>
<dbReference type="GO" id="GO:0038202">
    <property type="term" value="P:TORC1 signaling"/>
    <property type="evidence" value="ECO:0007669"/>
    <property type="project" value="TreeGrafter"/>
</dbReference>
<sequence length="403" mass="45636">VDVTMATDGDESQQNIPMGILLATKGTAGDRLLFLYPPSPSNSNASVDSHLVESFQLLSKKLALAIDSLQTQRGYFAEQERAMRSALDEFEAEVSSRPESDQSLLEIPWETIRRKSALAELLTKVYLDVGRTGVVQVFVDNFIEVGFCAQSRAFAHAHLTPKNRAEIDRIVKRIRPYHGILLLEDVWPSPDANPSVTLLLKHCEPDRSILDMSTASGIPLLQVFLIVRHLLLWARAVVIYPLCNTNVYASATYPKPWRRYISLFSQQFGSSFHLADALAQFDPPSTLGEYLNSRQPLADQQNKAKVIVALLRHQLIMQLHRFCYIVPPFSDAKLPRAGHHCPDSLKVERKLNLFLRMSAYMHGLHHIEDMVYRLNVEREAIEEVLDAFSLVLCTFRRPDFIAE</sequence>
<dbReference type="InterPro" id="IPR056603">
    <property type="entry name" value="HTH_NPRL3"/>
</dbReference>
<evidence type="ECO:0000259" key="3">
    <source>
        <dbReference type="Pfam" id="PF24064"/>
    </source>
</evidence>
<dbReference type="GO" id="GO:1904262">
    <property type="term" value="P:negative regulation of TORC1 signaling"/>
    <property type="evidence" value="ECO:0007669"/>
    <property type="project" value="TreeGrafter"/>
</dbReference>
<dbReference type="Proteomes" id="UP000230423">
    <property type="component" value="Unassembled WGS sequence"/>
</dbReference>
<proteinExistence type="inferred from homology"/>
<dbReference type="OrthoDB" id="18648at2759"/>
<dbReference type="AlphaFoldDB" id="A0A2G9TUG2"/>
<feature type="non-terminal residue" evidence="4">
    <location>
        <position position="1"/>
    </location>
</feature>
<gene>
    <name evidence="4" type="ORF">TELCIR_16848</name>
</gene>
<evidence type="ECO:0000256" key="2">
    <source>
        <dbReference type="RuleBase" id="RU368069"/>
    </source>
</evidence>
<dbReference type="PANTHER" id="PTHR13153:SF5">
    <property type="entry name" value="GATOR COMPLEX PROTEIN NPRL3"/>
    <property type="match status" value="1"/>
</dbReference>
<dbReference type="GO" id="GO:0034198">
    <property type="term" value="P:cellular response to amino acid starvation"/>
    <property type="evidence" value="ECO:0007669"/>
    <property type="project" value="UniProtKB-UniRule"/>
</dbReference>
<comment type="similarity">
    <text evidence="1 2">Belongs to the NPR3 family.</text>
</comment>
<organism evidence="4 5">
    <name type="scientific">Teladorsagia circumcincta</name>
    <name type="common">Brown stomach worm</name>
    <name type="synonym">Ostertagia circumcincta</name>
    <dbReference type="NCBI Taxonomy" id="45464"/>
    <lineage>
        <taxon>Eukaryota</taxon>
        <taxon>Metazoa</taxon>
        <taxon>Ecdysozoa</taxon>
        <taxon>Nematoda</taxon>
        <taxon>Chromadorea</taxon>
        <taxon>Rhabditida</taxon>
        <taxon>Rhabditina</taxon>
        <taxon>Rhabditomorpha</taxon>
        <taxon>Strongyloidea</taxon>
        <taxon>Trichostrongylidae</taxon>
        <taxon>Teladorsagia</taxon>
    </lineage>
</organism>
<keyword evidence="2" id="KW-0732">Signal</keyword>
<dbReference type="Pfam" id="PF24064">
    <property type="entry name" value="HTH_NPRL3"/>
    <property type="match status" value="1"/>
</dbReference>
<dbReference type="GO" id="GO:1990130">
    <property type="term" value="C:GATOR1 complex"/>
    <property type="evidence" value="ECO:0007669"/>
    <property type="project" value="UniProtKB-UniRule"/>
</dbReference>
<protein>
    <recommendedName>
        <fullName evidence="2">GATOR complex protein NPRL3</fullName>
    </recommendedName>
    <alternativeName>
        <fullName evidence="2">Nitrogen permease regulator 3-like protein</fullName>
    </alternativeName>
</protein>
<evidence type="ECO:0000313" key="4">
    <source>
        <dbReference type="EMBL" id="PIO61624.1"/>
    </source>
</evidence>
<dbReference type="Pfam" id="PF03666">
    <property type="entry name" value="NPR3"/>
    <property type="match status" value="1"/>
</dbReference>
<dbReference type="PANTHER" id="PTHR13153">
    <property type="entry name" value="CGTHBA PROTEIN -14 GENE PROTEIN"/>
    <property type="match status" value="1"/>
</dbReference>
<dbReference type="EMBL" id="KZ353291">
    <property type="protein sequence ID" value="PIO61624.1"/>
    <property type="molecule type" value="Genomic_DNA"/>
</dbReference>
<feature type="domain" description="GATOR1 complex protein NPRL3 C-terminal HTH" evidence="3">
    <location>
        <begin position="350"/>
        <end position="391"/>
    </location>
</feature>
<evidence type="ECO:0000256" key="1">
    <source>
        <dbReference type="ARBA" id="ARBA00010546"/>
    </source>
</evidence>